<reference evidence="1" key="3">
    <citation type="submission" date="2024-05" db="EMBL/GenBank/DDBJ databases">
        <title>Yangia mangrovi SAOS 153D genome.</title>
        <authorList>
            <person name="Verma A."/>
            <person name="Pal Y."/>
            <person name="Sundharam S."/>
            <person name="Bisht B."/>
            <person name="Srinivasan K."/>
        </authorList>
    </citation>
    <scope>NUCLEOTIDE SEQUENCE</scope>
    <source>
        <strain evidence="1">SAOS 153D</strain>
    </source>
</reference>
<name>A0A2A3K186_9RHOB</name>
<dbReference type="Proteomes" id="UP000217448">
    <property type="component" value="Unassembled WGS sequence"/>
</dbReference>
<keyword evidence="3" id="KW-1185">Reference proteome</keyword>
<evidence type="ECO:0000313" key="1">
    <source>
        <dbReference type="EMBL" id="MCT4371789.1"/>
    </source>
</evidence>
<proteinExistence type="predicted"/>
<gene>
    <name evidence="2" type="ORF">CLG85_00410</name>
    <name evidence="1" type="ORF">CLG85_016270</name>
</gene>
<dbReference type="AlphaFoldDB" id="A0A2A3K186"/>
<comment type="caution">
    <text evidence="2">The sequence shown here is derived from an EMBL/GenBank/DDBJ whole genome shotgun (WGS) entry which is preliminary data.</text>
</comment>
<sequence length="76" mass="8956">MNWQDITRNWGLTAERLSQRFPQLDSKELRAHRQSREELTAEIARRHDLTLHEADRELDDWAFALGTAQKLDRLAG</sequence>
<protein>
    <submittedName>
        <fullName evidence="2">Uncharacterized protein</fullName>
    </submittedName>
</protein>
<organism evidence="2">
    <name type="scientific">Alloyangia mangrovi</name>
    <dbReference type="NCBI Taxonomy" id="1779329"/>
    <lineage>
        <taxon>Bacteria</taxon>
        <taxon>Pseudomonadati</taxon>
        <taxon>Pseudomonadota</taxon>
        <taxon>Alphaproteobacteria</taxon>
        <taxon>Rhodobacterales</taxon>
        <taxon>Roseobacteraceae</taxon>
        <taxon>Alloyangia</taxon>
    </lineage>
</organism>
<dbReference type="EMBL" id="NTHN01000008">
    <property type="protein sequence ID" value="PBD21122.1"/>
    <property type="molecule type" value="Genomic_DNA"/>
</dbReference>
<reference evidence="3" key="2">
    <citation type="submission" date="2023-07" db="EMBL/GenBank/DDBJ databases">
        <title>Yangia mangrovi SAOS 153D genome.</title>
        <authorList>
            <person name="Verma A."/>
            <person name="Pal Y."/>
            <person name="Sundharam S."/>
            <person name="Bisht B."/>
            <person name="Srinivasan K."/>
        </authorList>
    </citation>
    <scope>NUCLEOTIDE SEQUENCE [LARGE SCALE GENOMIC DNA]</scope>
    <source>
        <strain evidence="3">SAOS 153D</strain>
    </source>
</reference>
<dbReference type="Gene3D" id="1.10.1470.10">
    <property type="entry name" value="YjbJ"/>
    <property type="match status" value="1"/>
</dbReference>
<accession>A0A2A3K186</accession>
<dbReference type="EMBL" id="NTHN02000031">
    <property type="protein sequence ID" value="MCT4371789.1"/>
    <property type="molecule type" value="Genomic_DNA"/>
</dbReference>
<evidence type="ECO:0000313" key="2">
    <source>
        <dbReference type="EMBL" id="PBD21122.1"/>
    </source>
</evidence>
<dbReference type="InterPro" id="IPR036629">
    <property type="entry name" value="YjbJ_sf"/>
</dbReference>
<dbReference type="OrthoDB" id="7871041at2"/>
<evidence type="ECO:0000313" key="3">
    <source>
        <dbReference type="Proteomes" id="UP000217448"/>
    </source>
</evidence>
<reference evidence="2" key="1">
    <citation type="submission" date="2017-09" db="EMBL/GenBank/DDBJ databases">
        <title>Yangia sp. SAOS 153D whole genome sequencing.</title>
        <authorList>
            <person name="Verma A."/>
            <person name="Krishnamurthi S."/>
        </authorList>
    </citation>
    <scope>NUCLEOTIDE SEQUENCE [LARGE SCALE GENOMIC DNA]</scope>
    <source>
        <strain evidence="2">SAOS 153D</strain>
    </source>
</reference>
<dbReference type="RefSeq" id="WP_095880459.1">
    <property type="nucleotide sequence ID" value="NZ_NTHN02000031.1"/>
</dbReference>